<comment type="caution">
    <text evidence="1">The sequence shown here is derived from an EMBL/GenBank/DDBJ whole genome shotgun (WGS) entry which is preliminary data.</text>
</comment>
<evidence type="ECO:0000313" key="2">
    <source>
        <dbReference type="Proteomes" id="UP000623967"/>
    </source>
</evidence>
<dbReference type="RefSeq" id="WP_202653362.1">
    <property type="nucleotide sequence ID" value="NZ_JAESWB010000134.1"/>
</dbReference>
<proteinExistence type="predicted"/>
<accession>A0ABS1TLN9</accession>
<dbReference type="InterPro" id="IPR003795">
    <property type="entry name" value="DUF192"/>
</dbReference>
<sequence length="115" mass="13366">MKTVHIQVHDPDFEITVPFANSFFSRFFGLMGKKKETVQGMLFSRTNQIHLFFMKFPLDVYYLDKEGVVIDRDLAFPPWRVGKMRKKAKYTLEIPAGTKPAIPIGSKLLWNSRNV</sequence>
<dbReference type="PANTHER" id="PTHR37953:SF1">
    <property type="entry name" value="UPF0127 PROTEIN MJ1496"/>
    <property type="match status" value="1"/>
</dbReference>
<keyword evidence="2" id="KW-1185">Reference proteome</keyword>
<organism evidence="1 2">
    <name type="scientific">Neobacillus paridis</name>
    <dbReference type="NCBI Taxonomy" id="2803862"/>
    <lineage>
        <taxon>Bacteria</taxon>
        <taxon>Bacillati</taxon>
        <taxon>Bacillota</taxon>
        <taxon>Bacilli</taxon>
        <taxon>Bacillales</taxon>
        <taxon>Bacillaceae</taxon>
        <taxon>Neobacillus</taxon>
    </lineage>
</organism>
<gene>
    <name evidence="1" type="ORF">JK635_07650</name>
</gene>
<dbReference type="Gene3D" id="2.60.120.1140">
    <property type="entry name" value="Protein of unknown function DUF192"/>
    <property type="match status" value="1"/>
</dbReference>
<reference evidence="1 2" key="1">
    <citation type="submission" date="2021-01" db="EMBL/GenBank/DDBJ databases">
        <title>Genome public.</title>
        <authorList>
            <person name="Liu C."/>
            <person name="Sun Q."/>
        </authorList>
    </citation>
    <scope>NUCLEOTIDE SEQUENCE [LARGE SCALE GENOMIC DNA]</scope>
    <source>
        <strain evidence="1 2">YIM B02564</strain>
    </source>
</reference>
<dbReference type="InterPro" id="IPR038695">
    <property type="entry name" value="Saro_0823-like_sf"/>
</dbReference>
<evidence type="ECO:0000313" key="1">
    <source>
        <dbReference type="EMBL" id="MBL4952083.1"/>
    </source>
</evidence>
<dbReference type="Proteomes" id="UP000623967">
    <property type="component" value="Unassembled WGS sequence"/>
</dbReference>
<protein>
    <submittedName>
        <fullName evidence="1">DUF192 domain-containing protein</fullName>
    </submittedName>
</protein>
<dbReference type="Pfam" id="PF02643">
    <property type="entry name" value="DUF192"/>
    <property type="match status" value="1"/>
</dbReference>
<name>A0ABS1TLN9_9BACI</name>
<dbReference type="PANTHER" id="PTHR37953">
    <property type="entry name" value="UPF0127 PROTEIN MJ1496"/>
    <property type="match status" value="1"/>
</dbReference>
<dbReference type="EMBL" id="JAESWB010000134">
    <property type="protein sequence ID" value="MBL4952083.1"/>
    <property type="molecule type" value="Genomic_DNA"/>
</dbReference>